<dbReference type="InterPro" id="IPR008626">
    <property type="entry name" value="Mediator_Med15_fun"/>
</dbReference>
<feature type="compositionally biased region" description="Pro residues" evidence="1">
    <location>
        <begin position="605"/>
        <end position="619"/>
    </location>
</feature>
<proteinExistence type="predicted"/>
<feature type="region of interest" description="Disordered" evidence="1">
    <location>
        <begin position="291"/>
        <end position="362"/>
    </location>
</feature>
<evidence type="ECO:0000256" key="1">
    <source>
        <dbReference type="SAM" id="MobiDB-lite"/>
    </source>
</evidence>
<feature type="compositionally biased region" description="Low complexity" evidence="1">
    <location>
        <begin position="651"/>
        <end position="668"/>
    </location>
</feature>
<feature type="region of interest" description="Disordered" evidence="1">
    <location>
        <begin position="23"/>
        <end position="45"/>
    </location>
</feature>
<feature type="compositionally biased region" description="Low complexity" evidence="1">
    <location>
        <begin position="816"/>
        <end position="829"/>
    </location>
</feature>
<feature type="compositionally biased region" description="Polar residues" evidence="1">
    <location>
        <begin position="669"/>
        <end position="689"/>
    </location>
</feature>
<dbReference type="AlphaFoldDB" id="A0A8A1LFD7"/>
<feature type="compositionally biased region" description="Polar residues" evidence="1">
    <location>
        <begin position="907"/>
        <end position="917"/>
    </location>
</feature>
<dbReference type="VEuPathDB" id="FungiDB:I7I53_08281"/>
<feature type="compositionally biased region" description="Basic and acidic residues" evidence="1">
    <location>
        <begin position="832"/>
        <end position="846"/>
    </location>
</feature>
<gene>
    <name evidence="2" type="ORF">I7I53_08281</name>
</gene>
<evidence type="ECO:0000313" key="3">
    <source>
        <dbReference type="Proteomes" id="UP000663419"/>
    </source>
</evidence>
<name>A0A8A1LFD7_AJEC8</name>
<organism evidence="2 3">
    <name type="scientific">Ajellomyces capsulatus (strain H88)</name>
    <name type="common">Darling's disease fungus</name>
    <name type="synonym">Histoplasma capsulatum</name>
    <dbReference type="NCBI Taxonomy" id="544711"/>
    <lineage>
        <taxon>Eukaryota</taxon>
        <taxon>Fungi</taxon>
        <taxon>Dikarya</taxon>
        <taxon>Ascomycota</taxon>
        <taxon>Pezizomycotina</taxon>
        <taxon>Eurotiomycetes</taxon>
        <taxon>Eurotiomycetidae</taxon>
        <taxon>Onygenales</taxon>
        <taxon>Ajellomycetaceae</taxon>
        <taxon>Histoplasma</taxon>
    </lineage>
</organism>
<dbReference type="GO" id="GO:0016592">
    <property type="term" value="C:mediator complex"/>
    <property type="evidence" value="ECO:0007669"/>
    <property type="project" value="InterPro"/>
</dbReference>
<feature type="compositionally biased region" description="Polar residues" evidence="1">
    <location>
        <begin position="334"/>
        <end position="352"/>
    </location>
</feature>
<sequence>MSPEQAAHFMQSYQRRMFASNQAMARPGQQPSVPVPQTSQEVNQQPTRNGQLANEAAMRNAMTMSPQTYGLGVPLPQNQNISRQALQQQQLQLQQRQQEIKMQFARQQQANVELTEDQTKEMDRVPFHPLLISTNINITQPLPKGVTTWGQLKLWVAQNPHALGDASLPKLQALQRYHFVQLNLHREGTRKTDQEFQSSGGVLPQSQPFNLQQGFQPGQQQLQRPPNLPMLRPITANEVQVARQRLGPQAQNYTDEQIKAFLEKNRQRHHMGPRNAVVPPSTYASQAMNQNQALQPPVQPQSQPQPQQIPVPVAQPPTSQPTKTQISPPIGKPTASTSTRTPRVQPSKQSLKSLKRPSADDVAEVQNPIVQQQQKPNIPMAQAPMAQPTSKPAVAVTQQQKTQLEGHVRRQQSQSRQPITKAVADEIFNRLPEPIIQLYSECVKQDRNNTAVALSNEHKLVMSKVLTDCTDMLGRMEALVNWVSKLPNQEKTLQVLLQMRVALMKQFKGPDWQLVDQFTISQQQLVSAIAYIKKWFAAMISHLPKPNQASAAARNAAQPHASQPPPNAQPQPAIPPLNASNLQQLERQQEEALQRARRVQNHAAPPAPTTLQPPFPLGAPSPQGVPHAYGPPGLTKDKLVIPPAKRRKQNPAAKTSATSTPAAPASTPQGQKQTPAAETNKPTPPVSNSFRCPVSECEHHIRGFATQVALDTHINELHKVEEPVENALEFVLESYRTALAIDKQEKKTQEAAEDESKRKNAPEPELQRPPQPSKPSSTPKLNSEHMTPGTTPAGRSVSQAGMKPSPSSNNAKLSQGPAATGNGTAGSNAKEQQSKESKKDNGKNGEQESSPEDMVFVKDPWAESAISIETIRSGFSDWGSFPGLESDPLEEVLISDVFTNIREKDTPQSTDTSANTHTPKDTDSSRDDEVDVNMSGSNDDSWIPSDWVNLPGQLEGGLLMNEPWEEVNWDALEENEYDLNGNNLVQVVYSI</sequence>
<feature type="compositionally biased region" description="Low complexity" evidence="1">
    <location>
        <begin position="576"/>
        <end position="586"/>
    </location>
</feature>
<feature type="compositionally biased region" description="Pro residues" evidence="1">
    <location>
        <begin position="562"/>
        <end position="575"/>
    </location>
</feature>
<dbReference type="EMBL" id="CP069103">
    <property type="protein sequence ID" value="QSS52591.1"/>
    <property type="molecule type" value="Genomic_DNA"/>
</dbReference>
<protein>
    <submittedName>
        <fullName evidence="2">Uncharacterized protein</fullName>
    </submittedName>
</protein>
<feature type="compositionally biased region" description="Low complexity" evidence="1">
    <location>
        <begin position="27"/>
        <end position="40"/>
    </location>
</feature>
<dbReference type="Proteomes" id="UP000663419">
    <property type="component" value="Chromosome 2"/>
</dbReference>
<feature type="region of interest" description="Disordered" evidence="1">
    <location>
        <begin position="382"/>
        <end position="418"/>
    </location>
</feature>
<feature type="region of interest" description="Disordered" evidence="1">
    <location>
        <begin position="900"/>
        <end position="945"/>
    </location>
</feature>
<feature type="compositionally biased region" description="Pro residues" evidence="1">
    <location>
        <begin position="307"/>
        <end position="319"/>
    </location>
</feature>
<feature type="compositionally biased region" description="Low complexity" evidence="1">
    <location>
        <begin position="549"/>
        <end position="561"/>
    </location>
</feature>
<accession>A0A8A1LFD7</accession>
<evidence type="ECO:0000313" key="2">
    <source>
        <dbReference type="EMBL" id="QSS52591.1"/>
    </source>
</evidence>
<feature type="region of interest" description="Disordered" evidence="1">
    <location>
        <begin position="549"/>
        <end position="689"/>
    </location>
</feature>
<feature type="compositionally biased region" description="Low complexity" evidence="1">
    <location>
        <begin position="292"/>
        <end position="306"/>
    </location>
</feature>
<dbReference type="GO" id="GO:0006357">
    <property type="term" value="P:regulation of transcription by RNA polymerase II"/>
    <property type="evidence" value="ECO:0007669"/>
    <property type="project" value="InterPro"/>
</dbReference>
<reference evidence="2" key="1">
    <citation type="submission" date="2021-01" db="EMBL/GenBank/DDBJ databases">
        <title>Chromosome-level genome assembly of a human fungal pathogen reveals clustering of transcriptionally co-regulated genes.</title>
        <authorList>
            <person name="Voorhies M."/>
            <person name="Cohen S."/>
            <person name="Shea T.P."/>
            <person name="Petrus S."/>
            <person name="Munoz J.F."/>
            <person name="Poplawski S."/>
            <person name="Goldman W.E."/>
            <person name="Michael T."/>
            <person name="Cuomo C.A."/>
            <person name="Sil A."/>
            <person name="Beyhan S."/>
        </authorList>
    </citation>
    <scope>NUCLEOTIDE SEQUENCE</scope>
    <source>
        <strain evidence="2">H88</strain>
    </source>
</reference>
<dbReference type="Pfam" id="PF05397">
    <property type="entry name" value="Med15_fungi"/>
    <property type="match status" value="1"/>
</dbReference>
<dbReference type="GO" id="GO:0003712">
    <property type="term" value="F:transcription coregulator activity"/>
    <property type="evidence" value="ECO:0007669"/>
    <property type="project" value="InterPro"/>
</dbReference>
<feature type="compositionally biased region" description="Basic and acidic residues" evidence="1">
    <location>
        <begin position="743"/>
        <end position="766"/>
    </location>
</feature>
<feature type="region of interest" description="Disordered" evidence="1">
    <location>
        <begin position="743"/>
        <end position="858"/>
    </location>
</feature>
<feature type="compositionally biased region" description="Basic and acidic residues" evidence="1">
    <location>
        <begin position="918"/>
        <end position="927"/>
    </location>
</feature>